<feature type="domain" description="Flavodoxin-like" evidence="3">
    <location>
        <begin position="1"/>
        <end position="165"/>
    </location>
</feature>
<dbReference type="GO" id="GO:0010181">
    <property type="term" value="F:FMN binding"/>
    <property type="evidence" value="ECO:0007669"/>
    <property type="project" value="InterPro"/>
</dbReference>
<protein>
    <recommendedName>
        <fullName evidence="3">Flavodoxin-like domain-containing protein</fullName>
    </recommendedName>
</protein>
<dbReference type="Gene3D" id="3.40.50.360">
    <property type="match status" value="1"/>
</dbReference>
<dbReference type="Proteomes" id="UP000654370">
    <property type="component" value="Unassembled WGS sequence"/>
</dbReference>
<dbReference type="Pfam" id="PF03358">
    <property type="entry name" value="FMN_red"/>
    <property type="match status" value="1"/>
</dbReference>
<dbReference type="NCBIfam" id="TIGR01755">
    <property type="entry name" value="flav_wrbA"/>
    <property type="match status" value="1"/>
</dbReference>
<evidence type="ECO:0000256" key="2">
    <source>
        <dbReference type="SAM" id="MobiDB-lite"/>
    </source>
</evidence>
<evidence type="ECO:0000313" key="4">
    <source>
        <dbReference type="EMBL" id="KAG2185717.1"/>
    </source>
</evidence>
<dbReference type="OrthoDB" id="504689at2759"/>
<feature type="non-terminal residue" evidence="4">
    <location>
        <position position="1"/>
    </location>
</feature>
<evidence type="ECO:0000256" key="1">
    <source>
        <dbReference type="ARBA" id="ARBA00006961"/>
    </source>
</evidence>
<dbReference type="SUPFAM" id="SSF52218">
    <property type="entry name" value="Flavoproteins"/>
    <property type="match status" value="1"/>
</dbReference>
<dbReference type="InterPro" id="IPR029039">
    <property type="entry name" value="Flavoprotein-like_sf"/>
</dbReference>
<dbReference type="GO" id="GO:0003955">
    <property type="term" value="F:NAD(P)H dehydrogenase (quinone) activity"/>
    <property type="evidence" value="ECO:0007669"/>
    <property type="project" value="InterPro"/>
</dbReference>
<feature type="compositionally biased region" description="Low complexity" evidence="2">
    <location>
        <begin position="235"/>
        <end position="245"/>
    </location>
</feature>
<feature type="compositionally biased region" description="Polar residues" evidence="2">
    <location>
        <begin position="246"/>
        <end position="298"/>
    </location>
</feature>
<comment type="caution">
    <text evidence="4">The sequence shown here is derived from an EMBL/GenBank/DDBJ whole genome shotgun (WGS) entry which is preliminary data.</text>
</comment>
<keyword evidence="5" id="KW-1185">Reference proteome</keyword>
<name>A0A8H7Q4D3_MORIS</name>
<dbReference type="EMBL" id="JAEPQZ010000001">
    <property type="protein sequence ID" value="KAG2185717.1"/>
    <property type="molecule type" value="Genomic_DNA"/>
</dbReference>
<evidence type="ECO:0000313" key="5">
    <source>
        <dbReference type="Proteomes" id="UP000654370"/>
    </source>
</evidence>
<dbReference type="NCBIfam" id="NF002999">
    <property type="entry name" value="PRK03767.1"/>
    <property type="match status" value="1"/>
</dbReference>
<dbReference type="GO" id="GO:0016020">
    <property type="term" value="C:membrane"/>
    <property type="evidence" value="ECO:0007669"/>
    <property type="project" value="TreeGrafter"/>
</dbReference>
<dbReference type="InterPro" id="IPR010089">
    <property type="entry name" value="Flavoprotein_WrbA-like"/>
</dbReference>
<organism evidence="4 5">
    <name type="scientific">Mortierella isabellina</name>
    <name type="common">Filamentous fungus</name>
    <name type="synonym">Umbelopsis isabellina</name>
    <dbReference type="NCBI Taxonomy" id="91625"/>
    <lineage>
        <taxon>Eukaryota</taxon>
        <taxon>Fungi</taxon>
        <taxon>Fungi incertae sedis</taxon>
        <taxon>Mucoromycota</taxon>
        <taxon>Mucoromycotina</taxon>
        <taxon>Umbelopsidomycetes</taxon>
        <taxon>Umbelopsidales</taxon>
        <taxon>Umbelopsidaceae</taxon>
        <taxon>Umbelopsis</taxon>
    </lineage>
</organism>
<dbReference type="FunFam" id="3.40.50.360:FF:000001">
    <property type="entry name" value="NAD(P)H dehydrogenase (Quinone) FQR1-like"/>
    <property type="match status" value="1"/>
</dbReference>
<dbReference type="PANTHER" id="PTHR30546:SF23">
    <property type="entry name" value="FLAVOPROTEIN-LIKE PROTEIN YCP4-RELATED"/>
    <property type="match status" value="1"/>
</dbReference>
<dbReference type="InterPro" id="IPR005025">
    <property type="entry name" value="FMN_Rdtase-like_dom"/>
</dbReference>
<dbReference type="AlphaFoldDB" id="A0A8H7Q4D3"/>
<feature type="region of interest" description="Disordered" evidence="2">
    <location>
        <begin position="235"/>
        <end position="324"/>
    </location>
</feature>
<dbReference type="PANTHER" id="PTHR30546">
    <property type="entry name" value="FLAVODOXIN-RELATED PROTEIN WRBA-RELATED"/>
    <property type="match status" value="1"/>
</dbReference>
<sequence length="324" mass="33260">LEANGVDVKLFQVEETLSDEVLTKMQAPAKPDIPVITSQQLTEPDGIILGIPTRFGIFPAQMKAFLDSTGKLWASGSLSGKFVGTFFATASQHGGQETTALNAVTYFAHLGMMYVPFGFANKAMFDLTEVVGGSAYGAGTITNGDGSRQPSEKELAIAKQQGETFAKIVMTYDNGKNKLSAAEASKDSDNLLSVGTTTAAAGAGAAVAASQASTHGDPATSSTHTDVNVPVAGAATNTSTTANTSDTINKDNVGTTSSQPTASQDIAAAQSGQPTPSQDIAAAQSSQPTDAPATSQQPGAGPSEKPKKKKKKFLFCCGNPDDLD</sequence>
<evidence type="ECO:0000259" key="3">
    <source>
        <dbReference type="PROSITE" id="PS50902"/>
    </source>
</evidence>
<reference evidence="4" key="1">
    <citation type="submission" date="2020-12" db="EMBL/GenBank/DDBJ databases">
        <title>Metabolic potential, ecology and presence of endohyphal bacteria is reflected in genomic diversity of Mucoromycotina.</title>
        <authorList>
            <person name="Muszewska A."/>
            <person name="Okrasinska A."/>
            <person name="Steczkiewicz K."/>
            <person name="Drgas O."/>
            <person name="Orlowska M."/>
            <person name="Perlinska-Lenart U."/>
            <person name="Aleksandrzak-Piekarczyk T."/>
            <person name="Szatraj K."/>
            <person name="Zielenkiewicz U."/>
            <person name="Pilsyk S."/>
            <person name="Malc E."/>
            <person name="Mieczkowski P."/>
            <person name="Kruszewska J.S."/>
            <person name="Biernat P."/>
            <person name="Pawlowska J."/>
        </authorList>
    </citation>
    <scope>NUCLEOTIDE SEQUENCE</scope>
    <source>
        <strain evidence="4">WA0000067209</strain>
    </source>
</reference>
<dbReference type="InterPro" id="IPR008254">
    <property type="entry name" value="Flavodoxin/NO_synth"/>
</dbReference>
<comment type="similarity">
    <text evidence="1">Belongs to the WrbA family.</text>
</comment>
<proteinExistence type="inferred from homology"/>
<accession>A0A8H7Q4D3</accession>
<gene>
    <name evidence="4" type="ORF">INT43_002152</name>
</gene>
<dbReference type="PROSITE" id="PS50902">
    <property type="entry name" value="FLAVODOXIN_LIKE"/>
    <property type="match status" value="1"/>
</dbReference>